<sequence length="120" mass="12919">MKTGPTDPRSTVLTQTKEATVVAFRRHTLLALDDSLYALQSQAPRLTRSAIHLFFIEIPSFILPRNFHVRVPSTMGRITGAPTNTASLTAVPFPTAGWGLVLGLAGLAALRRRASGGRPV</sequence>
<dbReference type="Proteomes" id="UP000219467">
    <property type="component" value="Unassembled WGS sequence"/>
</dbReference>
<protein>
    <submittedName>
        <fullName evidence="2">MYXO-CTERM domain-containing protein</fullName>
    </submittedName>
</protein>
<keyword evidence="3" id="KW-1185">Reference proteome</keyword>
<dbReference type="AlphaFoldDB" id="A0A285CSX8"/>
<dbReference type="EMBL" id="OAOQ01000006">
    <property type="protein sequence ID" value="SNX70632.1"/>
    <property type="molecule type" value="Genomic_DNA"/>
</dbReference>
<proteinExistence type="predicted"/>
<keyword evidence="1" id="KW-1133">Transmembrane helix</keyword>
<keyword evidence="1" id="KW-0812">Transmembrane</keyword>
<evidence type="ECO:0000313" key="3">
    <source>
        <dbReference type="Proteomes" id="UP000219467"/>
    </source>
</evidence>
<feature type="transmembrane region" description="Helical" evidence="1">
    <location>
        <begin position="91"/>
        <end position="110"/>
    </location>
</feature>
<evidence type="ECO:0000313" key="2">
    <source>
        <dbReference type="EMBL" id="SNX70632.1"/>
    </source>
</evidence>
<keyword evidence="1" id="KW-0472">Membrane</keyword>
<name>A0A285CSX8_9RHOB</name>
<gene>
    <name evidence="2" type="ORF">SAMN05878503_106142</name>
</gene>
<evidence type="ECO:0000256" key="1">
    <source>
        <dbReference type="SAM" id="Phobius"/>
    </source>
</evidence>
<accession>A0A285CSX8</accession>
<organism evidence="2 3">
    <name type="scientific">Cereibacter ovatus</name>
    <dbReference type="NCBI Taxonomy" id="439529"/>
    <lineage>
        <taxon>Bacteria</taxon>
        <taxon>Pseudomonadati</taxon>
        <taxon>Pseudomonadota</taxon>
        <taxon>Alphaproteobacteria</taxon>
        <taxon>Rhodobacterales</taxon>
        <taxon>Paracoccaceae</taxon>
        <taxon>Cereibacter</taxon>
    </lineage>
</organism>
<reference evidence="3" key="1">
    <citation type="submission" date="2017-08" db="EMBL/GenBank/DDBJ databases">
        <authorList>
            <person name="Varghese N."/>
            <person name="Submissions S."/>
        </authorList>
    </citation>
    <scope>NUCLEOTIDE SEQUENCE [LARGE SCALE GENOMIC DNA]</scope>
    <source>
        <strain evidence="3">JA234</strain>
    </source>
</reference>